<proteinExistence type="inferred from homology"/>
<gene>
    <name evidence="16" type="primary">dusB</name>
    <name evidence="16" type="ORF">D2962_15815</name>
</gene>
<evidence type="ECO:0000256" key="11">
    <source>
        <dbReference type="ARBA" id="ARBA00048802"/>
    </source>
</evidence>
<comment type="cofactor">
    <cofactor evidence="1 12 14">
        <name>FMN</name>
        <dbReference type="ChEBI" id="CHEBI:58210"/>
    </cofactor>
</comment>
<comment type="function">
    <text evidence="2 12">Catalyzes the synthesis of 5,6-dihydrouridine (D), a modified base found in the D-loop of most tRNAs, via the reduction of the C5-C6 double bond in target uridines.</text>
</comment>
<dbReference type="PANTHER" id="PTHR45846:SF1">
    <property type="entry name" value="TRNA-DIHYDROURIDINE(47) SYNTHASE [NAD(P)(+)]-LIKE"/>
    <property type="match status" value="1"/>
</dbReference>
<dbReference type="InterPro" id="IPR004652">
    <property type="entry name" value="DusB-like"/>
</dbReference>
<feature type="domain" description="DUS-like FMN-binding" evidence="15">
    <location>
        <begin position="8"/>
        <end position="306"/>
    </location>
</feature>
<keyword evidence="3" id="KW-0820">tRNA-binding</keyword>
<evidence type="ECO:0000256" key="7">
    <source>
        <dbReference type="ARBA" id="ARBA00022857"/>
    </source>
</evidence>
<keyword evidence="8" id="KW-0694">RNA-binding</keyword>
<evidence type="ECO:0000256" key="3">
    <source>
        <dbReference type="ARBA" id="ARBA00022555"/>
    </source>
</evidence>
<comment type="catalytic activity">
    <reaction evidence="11">
        <text>a 5,6-dihydrouridine in tRNA + NAD(+) = a uridine in tRNA + NADH + H(+)</text>
        <dbReference type="Rhea" id="RHEA:54452"/>
        <dbReference type="Rhea" id="RHEA-COMP:13339"/>
        <dbReference type="Rhea" id="RHEA-COMP:13887"/>
        <dbReference type="ChEBI" id="CHEBI:15378"/>
        <dbReference type="ChEBI" id="CHEBI:57540"/>
        <dbReference type="ChEBI" id="CHEBI:57945"/>
        <dbReference type="ChEBI" id="CHEBI:65315"/>
        <dbReference type="ChEBI" id="CHEBI:74443"/>
    </reaction>
</comment>
<evidence type="ECO:0000259" key="15">
    <source>
        <dbReference type="Pfam" id="PF01207"/>
    </source>
</evidence>
<feature type="binding site" evidence="14">
    <location>
        <position position="64"/>
    </location>
    <ligand>
        <name>FMN</name>
        <dbReference type="ChEBI" id="CHEBI:58210"/>
    </ligand>
</feature>
<dbReference type="Proteomes" id="UP000280960">
    <property type="component" value="Chromosome"/>
</dbReference>
<keyword evidence="5 12" id="KW-0288">FMN</keyword>
<evidence type="ECO:0000256" key="1">
    <source>
        <dbReference type="ARBA" id="ARBA00001917"/>
    </source>
</evidence>
<evidence type="ECO:0000256" key="13">
    <source>
        <dbReference type="PIRSR" id="PIRSR006621-1"/>
    </source>
</evidence>
<keyword evidence="6 12" id="KW-0819">tRNA processing</keyword>
<keyword evidence="17" id="KW-1185">Reference proteome</keyword>
<sequence>MPDIPLFLAPMAGITDRPFRMICKEMGADILITEMISTRGLFYNDQKTHKLLEIGEDEHPIGVQLFGNDPEFFSHAVKKIQDLTFDFININMGCPTPKIVKNGDGCALMKVPDLAAKIIEYTVRASKKPVNIKIRKGWDENSINAVEFSIMAEKSGASQIIVHARTRESFYSGKADWDIIKKVKQAVGIPVIGNGDVFSPQDAKAMLEKTVCDGIMIGRGALGNPWIFREIKFFLKTGKQLPPPEMKERLETMLLHLDRAVEFHGERMGVLEMRKHLAWYLKGLPHSAPVKRAIQEEKDPRQIKHILTKFFAGIGQLQ</sequence>
<organism evidence="16 17">
    <name type="scientific">Biomaibacter acetigenes</name>
    <dbReference type="NCBI Taxonomy" id="2316383"/>
    <lineage>
        <taxon>Bacteria</taxon>
        <taxon>Bacillati</taxon>
        <taxon>Bacillota</taxon>
        <taxon>Clostridia</taxon>
        <taxon>Thermosediminibacterales</taxon>
        <taxon>Tepidanaerobacteraceae</taxon>
        <taxon>Biomaibacter</taxon>
    </lineage>
</organism>
<dbReference type="PIRSF" id="PIRSF006621">
    <property type="entry name" value="Dus"/>
    <property type="match status" value="1"/>
</dbReference>
<dbReference type="EMBL" id="CP033169">
    <property type="protein sequence ID" value="AYO32335.1"/>
    <property type="molecule type" value="Genomic_DNA"/>
</dbReference>
<dbReference type="GO" id="GO:0017150">
    <property type="term" value="F:tRNA dihydrouridine synthase activity"/>
    <property type="evidence" value="ECO:0007669"/>
    <property type="project" value="InterPro"/>
</dbReference>
<dbReference type="AlphaFoldDB" id="A0A3G2RA87"/>
<dbReference type="InterPro" id="IPR001269">
    <property type="entry name" value="DUS_fam"/>
</dbReference>
<feature type="binding site" evidence="14">
    <location>
        <position position="163"/>
    </location>
    <ligand>
        <name>FMN</name>
        <dbReference type="ChEBI" id="CHEBI:58210"/>
    </ligand>
</feature>
<dbReference type="Pfam" id="PF01207">
    <property type="entry name" value="Dus"/>
    <property type="match status" value="1"/>
</dbReference>
<evidence type="ECO:0000256" key="6">
    <source>
        <dbReference type="ARBA" id="ARBA00022694"/>
    </source>
</evidence>
<feature type="active site" description="Proton donor" evidence="13">
    <location>
        <position position="94"/>
    </location>
</feature>
<evidence type="ECO:0000256" key="9">
    <source>
        <dbReference type="ARBA" id="ARBA00023002"/>
    </source>
</evidence>
<evidence type="ECO:0000256" key="4">
    <source>
        <dbReference type="ARBA" id="ARBA00022630"/>
    </source>
</evidence>
<reference evidence="16 17" key="1">
    <citation type="submission" date="2018-10" db="EMBL/GenBank/DDBJ databases">
        <authorList>
            <person name="Zhang X."/>
        </authorList>
    </citation>
    <scope>NUCLEOTIDE SEQUENCE [LARGE SCALE GENOMIC DNA]</scope>
    <source>
        <strain evidence="16 17">SK-G1</strain>
    </source>
</reference>
<dbReference type="GO" id="GO:0000049">
    <property type="term" value="F:tRNA binding"/>
    <property type="evidence" value="ECO:0007669"/>
    <property type="project" value="UniProtKB-KW"/>
</dbReference>
<evidence type="ECO:0000256" key="12">
    <source>
        <dbReference type="PIRNR" id="PIRNR006621"/>
    </source>
</evidence>
<dbReference type="InterPro" id="IPR035587">
    <property type="entry name" value="DUS-like_FMN-bd"/>
</dbReference>
<dbReference type="KEGG" id="bacg:D2962_15815"/>
<evidence type="ECO:0000256" key="10">
    <source>
        <dbReference type="ARBA" id="ARBA00048205"/>
    </source>
</evidence>
<dbReference type="PANTHER" id="PTHR45846">
    <property type="entry name" value="TRNA-DIHYDROURIDINE(47) SYNTHASE [NAD(P)(+)]-LIKE"/>
    <property type="match status" value="1"/>
</dbReference>
<dbReference type="GO" id="GO:0050660">
    <property type="term" value="F:flavin adenine dinucleotide binding"/>
    <property type="evidence" value="ECO:0007669"/>
    <property type="project" value="InterPro"/>
</dbReference>
<evidence type="ECO:0000256" key="8">
    <source>
        <dbReference type="ARBA" id="ARBA00022884"/>
    </source>
</evidence>
<dbReference type="InterPro" id="IPR013785">
    <property type="entry name" value="Aldolase_TIM"/>
</dbReference>
<name>A0A3G2RA87_9FIRM</name>
<comment type="catalytic activity">
    <reaction evidence="10">
        <text>a 5,6-dihydrouridine in tRNA + NADP(+) = a uridine in tRNA + NADPH + H(+)</text>
        <dbReference type="Rhea" id="RHEA:23624"/>
        <dbReference type="Rhea" id="RHEA-COMP:13339"/>
        <dbReference type="Rhea" id="RHEA-COMP:13887"/>
        <dbReference type="ChEBI" id="CHEBI:15378"/>
        <dbReference type="ChEBI" id="CHEBI:57783"/>
        <dbReference type="ChEBI" id="CHEBI:58349"/>
        <dbReference type="ChEBI" id="CHEBI:65315"/>
        <dbReference type="ChEBI" id="CHEBI:74443"/>
    </reaction>
</comment>
<dbReference type="InterPro" id="IPR024036">
    <property type="entry name" value="tRNA-dHydroUridine_Synthase_C"/>
</dbReference>
<dbReference type="PROSITE" id="PS01136">
    <property type="entry name" value="UPF0034"/>
    <property type="match status" value="1"/>
</dbReference>
<dbReference type="NCBIfam" id="TIGR00737">
    <property type="entry name" value="nifR3_yhdG"/>
    <property type="match status" value="1"/>
</dbReference>
<comment type="similarity">
    <text evidence="12">Belongs to the dus family.</text>
</comment>
<accession>A0A3G2RA87</accession>
<dbReference type="EC" id="1.3.1.-" evidence="12"/>
<dbReference type="InterPro" id="IPR018517">
    <property type="entry name" value="tRNA_hU_synthase_CS"/>
</dbReference>
<keyword evidence="9 12" id="KW-0560">Oxidoreductase</keyword>
<dbReference type="SUPFAM" id="SSF51395">
    <property type="entry name" value="FMN-linked oxidoreductases"/>
    <property type="match status" value="1"/>
</dbReference>
<evidence type="ECO:0000313" key="16">
    <source>
        <dbReference type="EMBL" id="AYO32335.1"/>
    </source>
</evidence>
<dbReference type="Gene3D" id="3.20.20.70">
    <property type="entry name" value="Aldolase class I"/>
    <property type="match status" value="1"/>
</dbReference>
<keyword evidence="7" id="KW-0521">NADP</keyword>
<dbReference type="CDD" id="cd02801">
    <property type="entry name" value="DUS_like_FMN"/>
    <property type="match status" value="1"/>
</dbReference>
<dbReference type="Gene3D" id="1.10.1200.80">
    <property type="entry name" value="Putative flavin oxidoreducatase, domain 2"/>
    <property type="match status" value="1"/>
</dbReference>
<protein>
    <recommendedName>
        <fullName evidence="12">tRNA-dihydrouridine synthase</fullName>
        <ecNumber evidence="12">1.3.1.-</ecNumber>
    </recommendedName>
</protein>
<evidence type="ECO:0000256" key="14">
    <source>
        <dbReference type="PIRSR" id="PIRSR006621-2"/>
    </source>
</evidence>
<keyword evidence="4 12" id="KW-0285">Flavoprotein</keyword>
<keyword evidence="14" id="KW-0547">Nucleotide-binding</keyword>
<evidence type="ECO:0000256" key="2">
    <source>
        <dbReference type="ARBA" id="ARBA00002790"/>
    </source>
</evidence>
<dbReference type="RefSeq" id="WP_122015823.1">
    <property type="nucleotide sequence ID" value="NZ_CP033169.1"/>
</dbReference>
<feature type="binding site" evidence="14">
    <location>
        <begin position="10"/>
        <end position="12"/>
    </location>
    <ligand>
        <name>FMN</name>
        <dbReference type="ChEBI" id="CHEBI:58210"/>
    </ligand>
</feature>
<evidence type="ECO:0000313" key="17">
    <source>
        <dbReference type="Proteomes" id="UP000280960"/>
    </source>
</evidence>
<evidence type="ECO:0000256" key="5">
    <source>
        <dbReference type="ARBA" id="ARBA00022643"/>
    </source>
</evidence>
<feature type="binding site" evidence="14">
    <location>
        <position position="133"/>
    </location>
    <ligand>
        <name>FMN</name>
        <dbReference type="ChEBI" id="CHEBI:58210"/>
    </ligand>
</feature>
<feature type="binding site" evidence="14">
    <location>
        <begin position="218"/>
        <end position="219"/>
    </location>
    <ligand>
        <name>FMN</name>
        <dbReference type="ChEBI" id="CHEBI:58210"/>
    </ligand>
</feature>